<comment type="caution">
    <text evidence="1">The sequence shown here is derived from an EMBL/GenBank/DDBJ whole genome shotgun (WGS) entry which is preliminary data.</text>
</comment>
<name>X1RU05_9ZZZZ</name>
<accession>X1RU05</accession>
<dbReference type="EMBL" id="BARW01009747">
    <property type="protein sequence ID" value="GAI84143.1"/>
    <property type="molecule type" value="Genomic_DNA"/>
</dbReference>
<reference evidence="1" key="1">
    <citation type="journal article" date="2014" name="Front. Microbiol.">
        <title>High frequency of phylogenetically diverse reductive dehalogenase-homologous genes in deep subseafloor sedimentary metagenomes.</title>
        <authorList>
            <person name="Kawai M."/>
            <person name="Futagami T."/>
            <person name="Toyoda A."/>
            <person name="Takaki Y."/>
            <person name="Nishi S."/>
            <person name="Hori S."/>
            <person name="Arai W."/>
            <person name="Tsubouchi T."/>
            <person name="Morono Y."/>
            <person name="Uchiyama I."/>
            <person name="Ito T."/>
            <person name="Fujiyama A."/>
            <person name="Inagaki F."/>
            <person name="Takami H."/>
        </authorList>
    </citation>
    <scope>NUCLEOTIDE SEQUENCE</scope>
    <source>
        <strain evidence="1">Expedition CK06-06</strain>
    </source>
</reference>
<proteinExistence type="predicted"/>
<organism evidence="1">
    <name type="scientific">marine sediment metagenome</name>
    <dbReference type="NCBI Taxonomy" id="412755"/>
    <lineage>
        <taxon>unclassified sequences</taxon>
        <taxon>metagenomes</taxon>
        <taxon>ecological metagenomes</taxon>
    </lineage>
</organism>
<protein>
    <submittedName>
        <fullName evidence="1">Uncharacterized protein</fullName>
    </submittedName>
</protein>
<gene>
    <name evidence="1" type="ORF">S12H4_19480</name>
</gene>
<evidence type="ECO:0000313" key="1">
    <source>
        <dbReference type="EMBL" id="GAI84143.1"/>
    </source>
</evidence>
<feature type="non-terminal residue" evidence="1">
    <location>
        <position position="108"/>
    </location>
</feature>
<sequence length="108" mass="12334">MNREEYTRNITIYGNQKQIEEAKRSLSAITGLAEMSEGKARLKIQTLIDQERLKASISYDGNSIWSRDKIIRNLKQIIKAGTLYRTDQPRYIPIGSMLRIPAGGQPRP</sequence>
<dbReference type="AlphaFoldDB" id="X1RU05"/>